<reference evidence="2 3" key="1">
    <citation type="submission" date="2018-11" db="EMBL/GenBank/DDBJ databases">
        <title>Genomes From Bacteria Associated with the Canine Oral Cavity: a Test Case for Automated Genome-Based Taxonomic Assignment.</title>
        <authorList>
            <person name="Coil D.A."/>
            <person name="Jospin G."/>
            <person name="Darling A.E."/>
            <person name="Wallis C."/>
            <person name="Davis I.J."/>
            <person name="Harris S."/>
            <person name="Eisen J.A."/>
            <person name="Holcombe L.J."/>
            <person name="O'Flynn C."/>
        </authorList>
    </citation>
    <scope>NUCLEOTIDE SEQUENCE [LARGE SCALE GENOMIC DNA]</scope>
    <source>
        <strain evidence="2 3">OH5050</strain>
    </source>
</reference>
<dbReference type="InterPro" id="IPR016181">
    <property type="entry name" value="Acyl_CoA_acyltransferase"/>
</dbReference>
<keyword evidence="2" id="KW-0808">Transferase</keyword>
<name>A0A3P1V098_9ACTO</name>
<dbReference type="Pfam" id="PF13508">
    <property type="entry name" value="Acetyltransf_7"/>
    <property type="match status" value="1"/>
</dbReference>
<keyword evidence="3" id="KW-1185">Reference proteome</keyword>
<gene>
    <name evidence="2" type="ORF">EII10_09610</name>
</gene>
<evidence type="ECO:0000259" key="1">
    <source>
        <dbReference type="Pfam" id="PF13508"/>
    </source>
</evidence>
<protein>
    <submittedName>
        <fullName evidence="2">N-acetyltransferase</fullName>
    </submittedName>
</protein>
<feature type="domain" description="N-acetyltransferase" evidence="1">
    <location>
        <begin position="52"/>
        <end position="98"/>
    </location>
</feature>
<dbReference type="SUPFAM" id="SSF55729">
    <property type="entry name" value="Acyl-CoA N-acyltransferases (Nat)"/>
    <property type="match status" value="1"/>
</dbReference>
<evidence type="ECO:0000313" key="3">
    <source>
        <dbReference type="Proteomes" id="UP000271272"/>
    </source>
</evidence>
<comment type="caution">
    <text evidence="2">The sequence shown here is derived from an EMBL/GenBank/DDBJ whole genome shotgun (WGS) entry which is preliminary data.</text>
</comment>
<evidence type="ECO:0000313" key="2">
    <source>
        <dbReference type="EMBL" id="RRD27288.1"/>
    </source>
</evidence>
<organism evidence="2 3">
    <name type="scientific">Actinomyces bowdenii</name>
    <dbReference type="NCBI Taxonomy" id="131109"/>
    <lineage>
        <taxon>Bacteria</taxon>
        <taxon>Bacillati</taxon>
        <taxon>Actinomycetota</taxon>
        <taxon>Actinomycetes</taxon>
        <taxon>Actinomycetales</taxon>
        <taxon>Actinomycetaceae</taxon>
        <taxon>Actinomyces</taxon>
    </lineage>
</organism>
<dbReference type="GO" id="GO:0016747">
    <property type="term" value="F:acyltransferase activity, transferring groups other than amino-acyl groups"/>
    <property type="evidence" value="ECO:0007669"/>
    <property type="project" value="InterPro"/>
</dbReference>
<dbReference type="InterPro" id="IPR000182">
    <property type="entry name" value="GNAT_dom"/>
</dbReference>
<dbReference type="Proteomes" id="UP000271272">
    <property type="component" value="Unassembled WGS sequence"/>
</dbReference>
<sequence>MAPGTALPVTLPALRGLAEVLMPAGKAEAVHEGMRAARAGAPEVKGTYLSLTGVEPAWRGRGVGVRLLEPMLGPGAGVRWLESTNPRNVRFYERAGFRVVHQAPVGGSGVTMCRMVGEF</sequence>
<accession>A0A3P1V098</accession>
<proteinExistence type="predicted"/>
<dbReference type="OrthoDB" id="3173333at2"/>
<dbReference type="EMBL" id="RQZC01000018">
    <property type="protein sequence ID" value="RRD27288.1"/>
    <property type="molecule type" value="Genomic_DNA"/>
</dbReference>
<dbReference type="Gene3D" id="3.40.630.30">
    <property type="match status" value="1"/>
</dbReference>
<dbReference type="AlphaFoldDB" id="A0A3P1V098"/>
<dbReference type="RefSeq" id="WP_124934287.1">
    <property type="nucleotide sequence ID" value="NZ_RQZC01000018.1"/>
</dbReference>